<accession>A0ABS9IZL4</accession>
<dbReference type="EMBL" id="JAETXX010000001">
    <property type="protein sequence ID" value="MCF8713615.1"/>
    <property type="molecule type" value="Genomic_DNA"/>
</dbReference>
<feature type="transmembrane region" description="Helical" evidence="3">
    <location>
        <begin position="26"/>
        <end position="52"/>
    </location>
</feature>
<name>A0ABS9IZL4_9FLAO</name>
<feature type="compositionally biased region" description="Basic and acidic residues" evidence="2">
    <location>
        <begin position="699"/>
        <end position="734"/>
    </location>
</feature>
<proteinExistence type="predicted"/>
<sequence>MSALQKIKLKLEGFLRKYYTNELIKGVLLFIGIGLLYFISTVLLEYFIWFGITGRLILFWLFIAVEVFLFLKFIVSPLSYLFKIRKGIDYKKASEIIGNHFPTVNDKLLNILQLSENSEKSDLLLASIEQKSENLTPIPFQLAINFKSSLKYVWYAIIPLFFILIVIFLDKSNLFTDSYKRVIDYKTAYEPPAPFRFFIMNDSLQAIEGQAYTLHVNTAGNVIPENVQITIDGSPFLMQQKELGKFEYVFTQPKKNIDFKLVANDITSIPYTLEIIPTPSLLSFEMFVEHPRYTGKKSETIKSTGNATIPEGTTINWQLKTAKTDAVSLKLKDTILNFEKKSDAFSLSKKIYSNINYTIATSNKNLKDYEKLGFSLSVVKDQYPDIKVTEKIDSLRTNKKIYIGQVSDDYGLQKLTVAYYPRGTDSINKVEIPIKKGSYDRFAYIFPENLPLKEGIDYEFYFEVSDNDAIHGGKKSKSNVYGYRKLTKSALKDEQLKQQQENIKEMEKSLGTIEEQEKQLEKISETNKQKSQLNFNDQKKIENYLERQQQQDQMMKKFHEDLQQNLEEFQKENKEESEFNELLKERLERQKKELEKNEKLMKELKEISDKINKEELAERLEQLAKQQKKDSRSLEQILELTKRYYTSAKAEKIKNDLEELAKKQEDLSTKKGKENTVEQQEKLNQEFEKIQEDIEGLEEQNKELQKPMDLGTDKELEEEVKSEQENATEKLQEKEEQESSSDSMESESSESENDAKKKQENAAKKMEEMAEQMQAMMQAGGEESMEEDMEMLRQILDNLLVFSFDQETIMERIQEYDRQSSNLSVYLKKQNELRSVFEHVDDSLFALSLRQPKLSEKINGNIEDIYYNIDKTLEQFAENQYYQGISHQQYTLTATNELADFLSEVADNMQQSMQSGKGGKGNKNFQLPDIIQSQEQLNKQMEEGMKKGKEGENKGEGSKEGGENGEKENGEQKKGGLGNEQMSGELFEIYKQQQQLRNALEQQLKNLKGAGAQNQAKALAKQMEQIENDLLEKGFNNATQQKMMQLQHQLLKMEDASFQQGQKEQRESNTNNKEFKNPSTNNLPEIQQYFNEVEILNRQALPLRQNYKQKVNAYFKEDD</sequence>
<organism evidence="4 5">
    <name type="scientific">Joostella atrarenae</name>
    <dbReference type="NCBI Taxonomy" id="679257"/>
    <lineage>
        <taxon>Bacteria</taxon>
        <taxon>Pseudomonadati</taxon>
        <taxon>Bacteroidota</taxon>
        <taxon>Flavobacteriia</taxon>
        <taxon>Flavobacteriales</taxon>
        <taxon>Flavobacteriaceae</taxon>
        <taxon>Joostella</taxon>
    </lineage>
</organism>
<evidence type="ECO:0008006" key="6">
    <source>
        <dbReference type="Google" id="ProtNLM"/>
    </source>
</evidence>
<keyword evidence="5" id="KW-1185">Reference proteome</keyword>
<comment type="caution">
    <text evidence="4">The sequence shown here is derived from an EMBL/GenBank/DDBJ whole genome shotgun (WGS) entry which is preliminary data.</text>
</comment>
<evidence type="ECO:0000256" key="1">
    <source>
        <dbReference type="SAM" id="Coils"/>
    </source>
</evidence>
<keyword evidence="3" id="KW-1133">Transmembrane helix</keyword>
<keyword evidence="1" id="KW-0175">Coiled coil</keyword>
<evidence type="ECO:0000313" key="5">
    <source>
        <dbReference type="Proteomes" id="UP000829517"/>
    </source>
</evidence>
<feature type="compositionally biased region" description="Acidic residues" evidence="2">
    <location>
        <begin position="735"/>
        <end position="752"/>
    </location>
</feature>
<reference evidence="4 5" key="1">
    <citation type="submission" date="2021-01" db="EMBL/GenBank/DDBJ databases">
        <title>Genome sequencing of Joostella atrarenae M1-2 (= KCTC 23194).</title>
        <authorList>
            <person name="Zakaria M.R."/>
            <person name="Lam M.Q."/>
            <person name="Chong C.S."/>
        </authorList>
    </citation>
    <scope>NUCLEOTIDE SEQUENCE [LARGE SCALE GENOMIC DNA]</scope>
    <source>
        <strain evidence="4 5">M1-2</strain>
    </source>
</reference>
<protein>
    <recommendedName>
        <fullName evidence="6">DUF4175 family protein</fullName>
    </recommendedName>
</protein>
<feature type="coiled-coil region" evidence="1">
    <location>
        <begin position="489"/>
        <end position="533"/>
    </location>
</feature>
<feature type="region of interest" description="Disordered" evidence="2">
    <location>
        <begin position="940"/>
        <end position="979"/>
    </location>
</feature>
<evidence type="ECO:0000256" key="3">
    <source>
        <dbReference type="SAM" id="Phobius"/>
    </source>
</evidence>
<evidence type="ECO:0000256" key="2">
    <source>
        <dbReference type="SAM" id="MobiDB-lite"/>
    </source>
</evidence>
<feature type="region of interest" description="Disordered" evidence="2">
    <location>
        <begin position="664"/>
        <end position="770"/>
    </location>
</feature>
<keyword evidence="3" id="KW-0812">Transmembrane</keyword>
<feature type="region of interest" description="Disordered" evidence="2">
    <location>
        <begin position="1058"/>
        <end position="1083"/>
    </location>
</feature>
<feature type="compositionally biased region" description="Basic and acidic residues" evidence="2">
    <location>
        <begin position="753"/>
        <end position="768"/>
    </location>
</feature>
<feature type="transmembrane region" description="Helical" evidence="3">
    <location>
        <begin position="58"/>
        <end position="82"/>
    </location>
</feature>
<evidence type="ECO:0000313" key="4">
    <source>
        <dbReference type="EMBL" id="MCF8713615.1"/>
    </source>
</evidence>
<feature type="compositionally biased region" description="Basic and acidic residues" evidence="2">
    <location>
        <begin position="664"/>
        <end position="692"/>
    </location>
</feature>
<dbReference type="Proteomes" id="UP000829517">
    <property type="component" value="Unassembled WGS sequence"/>
</dbReference>
<feature type="coiled-coil region" evidence="1">
    <location>
        <begin position="990"/>
        <end position="1056"/>
    </location>
</feature>
<dbReference type="RefSeq" id="WP_236957581.1">
    <property type="nucleotide sequence ID" value="NZ_JAETXX010000001.1"/>
</dbReference>
<keyword evidence="3" id="KW-0472">Membrane</keyword>
<feature type="transmembrane region" description="Helical" evidence="3">
    <location>
        <begin position="152"/>
        <end position="169"/>
    </location>
</feature>
<feature type="compositionally biased region" description="Basic and acidic residues" evidence="2">
    <location>
        <begin position="940"/>
        <end position="974"/>
    </location>
</feature>
<gene>
    <name evidence="4" type="ORF">JM658_02150</name>
</gene>